<dbReference type="RefSeq" id="WP_144072493.1">
    <property type="nucleotide sequence ID" value="NZ_CP076128.1"/>
</dbReference>
<dbReference type="Proteomes" id="UP000682802">
    <property type="component" value="Chromosome 1"/>
</dbReference>
<organism evidence="2 3">
    <name type="scientific">Flammeovirga kamogawensis</name>
    <dbReference type="NCBI Taxonomy" id="373891"/>
    <lineage>
        <taxon>Bacteria</taxon>
        <taxon>Pseudomonadati</taxon>
        <taxon>Bacteroidota</taxon>
        <taxon>Cytophagia</taxon>
        <taxon>Cytophagales</taxon>
        <taxon>Flammeovirgaceae</taxon>
        <taxon>Flammeovirga</taxon>
    </lineage>
</organism>
<evidence type="ECO:0000256" key="1">
    <source>
        <dbReference type="SAM" id="SignalP"/>
    </source>
</evidence>
<feature type="signal peptide" evidence="1">
    <location>
        <begin position="1"/>
        <end position="24"/>
    </location>
</feature>
<keyword evidence="1" id="KW-0732">Signal</keyword>
<name>A0ABX8GYX1_9BACT</name>
<evidence type="ECO:0008006" key="4">
    <source>
        <dbReference type="Google" id="ProtNLM"/>
    </source>
</evidence>
<evidence type="ECO:0000313" key="3">
    <source>
        <dbReference type="Proteomes" id="UP000682802"/>
    </source>
</evidence>
<feature type="chain" id="PRO_5046366381" description="Lipocalin-like domain-containing protein" evidence="1">
    <location>
        <begin position="25"/>
        <end position="174"/>
    </location>
</feature>
<gene>
    <name evidence="2" type="ORF">KM029_06480</name>
</gene>
<accession>A0ABX8GYX1</accession>
<reference evidence="2 3" key="1">
    <citation type="submission" date="2021-05" db="EMBL/GenBank/DDBJ databases">
        <title>Comparative genomic studies on the polysaccharide-degrading batcterial strains of the Flammeovirga genus.</title>
        <authorList>
            <person name="Zewei F."/>
            <person name="Zheng Z."/>
            <person name="Yu L."/>
            <person name="Ruyue G."/>
            <person name="Yanhong M."/>
            <person name="Yuanyuan C."/>
            <person name="Jingyan G."/>
            <person name="Wenjun H."/>
        </authorList>
    </citation>
    <scope>NUCLEOTIDE SEQUENCE [LARGE SCALE GENOMIC DNA]</scope>
    <source>
        <strain evidence="2 3">YS10</strain>
    </source>
</reference>
<keyword evidence="3" id="KW-1185">Reference proteome</keyword>
<evidence type="ECO:0000313" key="2">
    <source>
        <dbReference type="EMBL" id="QWG08579.1"/>
    </source>
</evidence>
<dbReference type="EMBL" id="CP076128">
    <property type="protein sequence ID" value="QWG08579.1"/>
    <property type="molecule type" value="Genomic_DNA"/>
</dbReference>
<sequence>MSNLKLLLTVTVFAFFFTSCTEDADPSKDSLIIGTWTMTHSEASSLTTTNSEDYSSSIENVSTYENIDITAEFKEDGTLTSKGTADISTVMYFDASDSLVFGSPNTAIYQVAKWSIDGTELLLTETGENTQTLPFEIVSLTDNELIMTSHITQEVSQSGTSRTTEITARVEYKR</sequence>
<proteinExistence type="predicted"/>
<protein>
    <recommendedName>
        <fullName evidence="4">Lipocalin-like domain-containing protein</fullName>
    </recommendedName>
</protein>
<dbReference type="PROSITE" id="PS51257">
    <property type="entry name" value="PROKAR_LIPOPROTEIN"/>
    <property type="match status" value="1"/>
</dbReference>